<dbReference type="PANTHER" id="PTHR37306:SF1">
    <property type="entry name" value="COLICIN V PRODUCTION PROTEIN"/>
    <property type="match status" value="1"/>
</dbReference>
<keyword evidence="7" id="KW-1185">Reference proteome</keyword>
<dbReference type="OrthoDB" id="1492026at2"/>
<dbReference type="EMBL" id="BJYT01000011">
    <property type="protein sequence ID" value="GEO10523.1"/>
    <property type="molecule type" value="Genomic_DNA"/>
</dbReference>
<feature type="transmembrane region" description="Helical" evidence="5">
    <location>
        <begin position="5"/>
        <end position="24"/>
    </location>
</feature>
<proteinExistence type="predicted"/>
<evidence type="ECO:0000256" key="4">
    <source>
        <dbReference type="ARBA" id="ARBA00023136"/>
    </source>
</evidence>
<reference evidence="6 7" key="1">
    <citation type="submission" date="2019-07" db="EMBL/GenBank/DDBJ databases">
        <title>Whole genome shotgun sequence of Segetibacter aerophilus NBRC 106135.</title>
        <authorList>
            <person name="Hosoyama A."/>
            <person name="Uohara A."/>
            <person name="Ohji S."/>
            <person name="Ichikawa N."/>
        </authorList>
    </citation>
    <scope>NUCLEOTIDE SEQUENCE [LARGE SCALE GENOMIC DNA]</scope>
    <source>
        <strain evidence="6 7">NBRC 106135</strain>
    </source>
</reference>
<dbReference type="GO" id="GO:0016020">
    <property type="term" value="C:membrane"/>
    <property type="evidence" value="ECO:0007669"/>
    <property type="project" value="UniProtKB-SubCell"/>
</dbReference>
<evidence type="ECO:0000313" key="6">
    <source>
        <dbReference type="EMBL" id="GEO10523.1"/>
    </source>
</evidence>
<comment type="subcellular location">
    <subcellularLocation>
        <location evidence="1">Membrane</location>
        <topology evidence="1">Multi-pass membrane protein</topology>
    </subcellularLocation>
</comment>
<keyword evidence="4 5" id="KW-0472">Membrane</keyword>
<name>A0A512BEY0_9BACT</name>
<dbReference type="InterPro" id="IPR003825">
    <property type="entry name" value="Colicin-V_CvpA"/>
</dbReference>
<evidence type="ECO:0000313" key="7">
    <source>
        <dbReference type="Proteomes" id="UP000321513"/>
    </source>
</evidence>
<dbReference type="Pfam" id="PF02674">
    <property type="entry name" value="Colicin_V"/>
    <property type="match status" value="1"/>
</dbReference>
<dbReference type="Proteomes" id="UP000321513">
    <property type="component" value="Unassembled WGS sequence"/>
</dbReference>
<comment type="caution">
    <text evidence="6">The sequence shown here is derived from an EMBL/GenBank/DDBJ whole genome shotgun (WGS) entry which is preliminary data.</text>
</comment>
<feature type="transmembrane region" description="Helical" evidence="5">
    <location>
        <begin position="100"/>
        <end position="121"/>
    </location>
</feature>
<feature type="transmembrane region" description="Helical" evidence="5">
    <location>
        <begin position="30"/>
        <end position="49"/>
    </location>
</feature>
<sequence>MIIDLVFLIIIVMAIFKGISKGFIVAVFSLLAFIIGLAAALKLSAVVAVHLQEKMNISGYWLPFLAFLIVFIGVVLLVRLGAAVLKKVVTVAFLGWADALAGIILYAVMYLMVFSVILFFATRIHLISAETQTDSHTYSFIEPFGPKVMNLLGKAIPLFSHMFADLGKFFQGVSKKG</sequence>
<dbReference type="GO" id="GO:0009403">
    <property type="term" value="P:toxin biosynthetic process"/>
    <property type="evidence" value="ECO:0007669"/>
    <property type="project" value="InterPro"/>
</dbReference>
<dbReference type="AlphaFoldDB" id="A0A512BEY0"/>
<organism evidence="6 7">
    <name type="scientific">Segetibacter aerophilus</name>
    <dbReference type="NCBI Taxonomy" id="670293"/>
    <lineage>
        <taxon>Bacteria</taxon>
        <taxon>Pseudomonadati</taxon>
        <taxon>Bacteroidota</taxon>
        <taxon>Chitinophagia</taxon>
        <taxon>Chitinophagales</taxon>
        <taxon>Chitinophagaceae</taxon>
        <taxon>Segetibacter</taxon>
    </lineage>
</organism>
<evidence type="ECO:0000256" key="1">
    <source>
        <dbReference type="ARBA" id="ARBA00004141"/>
    </source>
</evidence>
<protein>
    <submittedName>
        <fullName evidence="6">Colicin V production protein</fullName>
    </submittedName>
</protein>
<evidence type="ECO:0000256" key="3">
    <source>
        <dbReference type="ARBA" id="ARBA00022989"/>
    </source>
</evidence>
<keyword evidence="2 5" id="KW-0812">Transmembrane</keyword>
<evidence type="ECO:0000256" key="2">
    <source>
        <dbReference type="ARBA" id="ARBA00022692"/>
    </source>
</evidence>
<dbReference type="RefSeq" id="WP_147204633.1">
    <property type="nucleotide sequence ID" value="NZ_BJYT01000011.1"/>
</dbReference>
<keyword evidence="3 5" id="KW-1133">Transmembrane helix</keyword>
<evidence type="ECO:0000256" key="5">
    <source>
        <dbReference type="SAM" id="Phobius"/>
    </source>
</evidence>
<dbReference type="PANTHER" id="PTHR37306">
    <property type="entry name" value="COLICIN V PRODUCTION PROTEIN"/>
    <property type="match status" value="1"/>
</dbReference>
<feature type="transmembrane region" description="Helical" evidence="5">
    <location>
        <begin position="61"/>
        <end position="80"/>
    </location>
</feature>
<accession>A0A512BEY0</accession>
<gene>
    <name evidence="6" type="ORF">SAE01_30190</name>
</gene>